<sequence>MPRIGISGTATFQVILFEDEHDIIVQYQDVDFDYPSYDFGQDASVGIEDELGAEGLQIVYKSPDLSN</sequence>
<dbReference type="Proteomes" id="UP001594351">
    <property type="component" value="Unassembled WGS sequence"/>
</dbReference>
<name>A0ABV6YXD0_UNCC1</name>
<comment type="caution">
    <text evidence="1">The sequence shown here is derived from an EMBL/GenBank/DDBJ whole genome shotgun (WGS) entry which is preliminary data.</text>
</comment>
<reference evidence="1 2" key="1">
    <citation type="submission" date="2024-09" db="EMBL/GenBank/DDBJ databases">
        <title>Laminarin stimulates single cell rates of sulfate reduction while oxygen inhibits transcriptomic activity in coastal marine sediment.</title>
        <authorList>
            <person name="Lindsay M."/>
            <person name="Orcutt B."/>
            <person name="Emerson D."/>
            <person name="Stepanauskas R."/>
            <person name="D'Angelo T."/>
        </authorList>
    </citation>
    <scope>NUCLEOTIDE SEQUENCE [LARGE SCALE GENOMIC DNA]</scope>
    <source>
        <strain evidence="1">SAG AM-311-K15</strain>
    </source>
</reference>
<evidence type="ECO:0000313" key="2">
    <source>
        <dbReference type="Proteomes" id="UP001594351"/>
    </source>
</evidence>
<protein>
    <submittedName>
        <fullName evidence="1">Uncharacterized protein</fullName>
    </submittedName>
</protein>
<evidence type="ECO:0000313" key="1">
    <source>
        <dbReference type="EMBL" id="MFC1850856.1"/>
    </source>
</evidence>
<keyword evidence="2" id="KW-1185">Reference proteome</keyword>
<proteinExistence type="predicted"/>
<dbReference type="EMBL" id="JBHPBY010000130">
    <property type="protein sequence ID" value="MFC1850856.1"/>
    <property type="molecule type" value="Genomic_DNA"/>
</dbReference>
<organism evidence="1 2">
    <name type="scientific">candidate division CSSED10-310 bacterium</name>
    <dbReference type="NCBI Taxonomy" id="2855610"/>
    <lineage>
        <taxon>Bacteria</taxon>
        <taxon>Bacteria division CSSED10-310</taxon>
    </lineage>
</organism>
<gene>
    <name evidence="1" type="ORF">ACFL27_11740</name>
</gene>
<accession>A0ABV6YXD0</accession>